<reference evidence="4" key="1">
    <citation type="submission" date="2025-08" db="UniProtKB">
        <authorList>
            <consortium name="RefSeq"/>
        </authorList>
    </citation>
    <scope>IDENTIFICATION</scope>
    <source>
        <tissue evidence="4">Whole larvae</tissue>
    </source>
</reference>
<accession>A0ABM3MIM2</accession>
<feature type="region of interest" description="Disordered" evidence="1">
    <location>
        <begin position="347"/>
        <end position="433"/>
    </location>
</feature>
<feature type="domain" description="Little elongation complex subunit 2 C-terminal" evidence="2">
    <location>
        <begin position="473"/>
        <end position="650"/>
    </location>
</feature>
<dbReference type="GeneID" id="113513529"/>
<proteinExistence type="predicted"/>
<evidence type="ECO:0000256" key="1">
    <source>
        <dbReference type="SAM" id="MobiDB-lite"/>
    </source>
</evidence>
<evidence type="ECO:0000313" key="4">
    <source>
        <dbReference type="RefSeq" id="XP_052751235.1"/>
    </source>
</evidence>
<feature type="compositionally biased region" description="Basic residues" evidence="1">
    <location>
        <begin position="683"/>
        <end position="698"/>
    </location>
</feature>
<feature type="compositionally biased region" description="Basic and acidic residues" evidence="1">
    <location>
        <begin position="389"/>
        <end position="402"/>
    </location>
</feature>
<feature type="region of interest" description="Disordered" evidence="1">
    <location>
        <begin position="655"/>
        <end position="698"/>
    </location>
</feature>
<keyword evidence="3" id="KW-1185">Reference proteome</keyword>
<organism evidence="3 4">
    <name type="scientific">Galleria mellonella</name>
    <name type="common">Greater wax moth</name>
    <dbReference type="NCBI Taxonomy" id="7137"/>
    <lineage>
        <taxon>Eukaryota</taxon>
        <taxon>Metazoa</taxon>
        <taxon>Ecdysozoa</taxon>
        <taxon>Arthropoda</taxon>
        <taxon>Hexapoda</taxon>
        <taxon>Insecta</taxon>
        <taxon>Pterygota</taxon>
        <taxon>Neoptera</taxon>
        <taxon>Endopterygota</taxon>
        <taxon>Lepidoptera</taxon>
        <taxon>Glossata</taxon>
        <taxon>Ditrysia</taxon>
        <taxon>Pyraloidea</taxon>
        <taxon>Pyralidae</taxon>
        <taxon>Galleriinae</taxon>
        <taxon>Galleria</taxon>
    </lineage>
</organism>
<sequence>MEHIRQFDWCSSQRDFQFITEDDVDNCVTERILRNKFRDPLISSDSEDEGQSSIRFDWDQIFKREERQSRLYVPGIRPIPPYPKLSALTAHQHYQCLKVLCSQYPHVLDEQFIPRPTKQDYKVCQELQEAYAKEQKEYLEWTKTQWTNNHCSRALRPKPPIEMVYEAEYKLKAHELQSFPKEYEMVAQIPLEAKNHKCNMIFDKDLKSVNITELPLLEYSKLLHKKTVVLKPCPVPEPCNKHPCRFILPNEDSPSMLPLRGAHFPGTLGRRCGGAAVLAGDAALRALLSPARWRLPLSVCPTIGQDGEACNVIILDNEFSMAREPAQTRTYKALRYLLENALLPVKNSSRSDQTGGSSCNDSSKESNSATTLLDVDMSSDDEDNNLYIDEPKNESQSDRSTSDIEMADEQERSVKKDKINKQMDEKQNNDSTDNIDSVGFYNCTCKDTDFARPLPRSFRKWQIKNETTRDALDIIIHCTHKVRGESGELLLEPIPEYQIELGGSRQSQDLVRSLALSLLLRRNASLLNVRIDASTGEIVTIDNVTLDELTKDNDMLSEAANRIYTTLNQLQGLMPGHYILEHEPGHGANALLYASRSSESQRAQSLQLQFGGALPSDADESAAVRAAPPLAPLLLPYHKFRRLLPCAFTPHADQLARDARRPAARQRTPPQAIKLDGQEQRCAGRKWPKKKRSRKRKLKHNSVYNKLLYLFM</sequence>
<dbReference type="Pfam" id="PF10505">
    <property type="entry name" value="NARG2_C"/>
    <property type="match status" value="1"/>
</dbReference>
<evidence type="ECO:0000259" key="2">
    <source>
        <dbReference type="Pfam" id="PF10505"/>
    </source>
</evidence>
<name>A0ABM3MIM2_GALME</name>
<feature type="compositionally biased region" description="Low complexity" evidence="1">
    <location>
        <begin position="357"/>
        <end position="368"/>
    </location>
</feature>
<evidence type="ECO:0000313" key="3">
    <source>
        <dbReference type="Proteomes" id="UP001652740"/>
    </source>
</evidence>
<protein>
    <submittedName>
        <fullName evidence="4">LOW QUALITY PROTEIN: uncharacterized protein LOC113513529</fullName>
    </submittedName>
</protein>
<feature type="compositionally biased region" description="Polar residues" evidence="1">
    <location>
        <begin position="347"/>
        <end position="356"/>
    </location>
</feature>
<gene>
    <name evidence="4" type="primary">LOC113513529</name>
</gene>
<feature type="compositionally biased region" description="Basic and acidic residues" evidence="1">
    <location>
        <begin position="409"/>
        <end position="428"/>
    </location>
</feature>
<dbReference type="Proteomes" id="UP001652740">
    <property type="component" value="Unplaced"/>
</dbReference>
<dbReference type="RefSeq" id="XP_052751235.1">
    <property type="nucleotide sequence ID" value="XM_052895275.1"/>
</dbReference>
<dbReference type="InterPro" id="IPR019535">
    <property type="entry name" value="ICE2_C"/>
</dbReference>